<gene>
    <name evidence="1" type="ORF">TUM4438_25610</name>
</gene>
<protein>
    <recommendedName>
        <fullName evidence="3">Transposase</fullName>
    </recommendedName>
</protein>
<evidence type="ECO:0008006" key="3">
    <source>
        <dbReference type="Google" id="ProtNLM"/>
    </source>
</evidence>
<evidence type="ECO:0000313" key="2">
    <source>
        <dbReference type="Proteomes" id="UP000887104"/>
    </source>
</evidence>
<sequence>MTTTQALVNSFLPKSDYCKEFGVDIHDSEWPCSHIPKELVCDNGELIGLKAQKALTPMTRLSFTPPYRPDCKGVVEKRFDILNKELIHDFLGTTRGGSVVRGSRDPRKDAIYTLREVTTEIIKAILEHNRSIFDDLAFSSPLLIENDLPPTPINYWKVHVAKHKHDLQAALPDEVIARLLPPAKVSMTRSGIHFNGLYYSCREIEDRNFASVARASGQWRLEARIDENTTNHIYVRLDKNHGFTLCYLLPRSRMFSGKSMSESDFMQDWLASKKEQSPISVASIDDHKYRQKMALDAKKRNRNSTSMSFPQKINNIRQHRTDELRATTNMLEDSKWNGETIAIQESKTVVSKVVSLPAGRKRRIKGEPS</sequence>
<reference evidence="1" key="1">
    <citation type="submission" date="2021-05" db="EMBL/GenBank/DDBJ databases">
        <title>Molecular characterization for Shewanella algae harboring chromosomal blaOXA-55-like strains isolated from clinical and environment sample.</title>
        <authorList>
            <person name="Ohama Y."/>
            <person name="Aoki K."/>
            <person name="Harada S."/>
            <person name="Moriya K."/>
            <person name="Ishii Y."/>
            <person name="Tateda K."/>
        </authorList>
    </citation>
    <scope>NUCLEOTIDE SEQUENCE</scope>
    <source>
        <strain evidence="1">JCM 11563</strain>
    </source>
</reference>
<dbReference type="Proteomes" id="UP000887104">
    <property type="component" value="Unassembled WGS sequence"/>
</dbReference>
<organism evidence="1 2">
    <name type="scientific">Shewanella sairae</name>
    <dbReference type="NCBI Taxonomy" id="190310"/>
    <lineage>
        <taxon>Bacteria</taxon>
        <taxon>Pseudomonadati</taxon>
        <taxon>Pseudomonadota</taxon>
        <taxon>Gammaproteobacteria</taxon>
        <taxon>Alteromonadales</taxon>
        <taxon>Shewanellaceae</taxon>
        <taxon>Shewanella</taxon>
    </lineage>
</organism>
<evidence type="ECO:0000313" key="1">
    <source>
        <dbReference type="EMBL" id="GIU47210.1"/>
    </source>
</evidence>
<accession>A0ABQ4PI42</accession>
<name>A0ABQ4PI42_9GAMM</name>
<proteinExistence type="predicted"/>
<dbReference type="EMBL" id="BPEY01000045">
    <property type="protein sequence ID" value="GIU47210.1"/>
    <property type="molecule type" value="Genomic_DNA"/>
</dbReference>
<comment type="caution">
    <text evidence="1">The sequence shown here is derived from an EMBL/GenBank/DDBJ whole genome shotgun (WGS) entry which is preliminary data.</text>
</comment>
<keyword evidence="2" id="KW-1185">Reference proteome</keyword>